<dbReference type="InterPro" id="IPR028181">
    <property type="entry name" value="SCIMP"/>
</dbReference>
<evidence type="ECO:0000313" key="4">
    <source>
        <dbReference type="RefSeq" id="XP_013764305.1"/>
    </source>
</evidence>
<dbReference type="CTD" id="388325"/>
<dbReference type="Pfam" id="PF15050">
    <property type="entry name" value="SCIMP"/>
    <property type="match status" value="1"/>
</dbReference>
<evidence type="ECO:0000313" key="3">
    <source>
        <dbReference type="Proteomes" id="UP000695023"/>
    </source>
</evidence>
<feature type="region of interest" description="Disordered" evidence="1">
    <location>
        <begin position="194"/>
        <end position="234"/>
    </location>
</feature>
<dbReference type="Proteomes" id="UP000695023">
    <property type="component" value="Unplaced"/>
</dbReference>
<evidence type="ECO:0000256" key="1">
    <source>
        <dbReference type="SAM" id="MobiDB-lite"/>
    </source>
</evidence>
<organism evidence="3 4">
    <name type="scientific">Pundamilia nyererei</name>
    <dbReference type="NCBI Taxonomy" id="303518"/>
    <lineage>
        <taxon>Eukaryota</taxon>
        <taxon>Metazoa</taxon>
        <taxon>Chordata</taxon>
        <taxon>Craniata</taxon>
        <taxon>Vertebrata</taxon>
        <taxon>Euteleostomi</taxon>
        <taxon>Actinopterygii</taxon>
        <taxon>Neopterygii</taxon>
        <taxon>Teleostei</taxon>
        <taxon>Neoteleostei</taxon>
        <taxon>Acanthomorphata</taxon>
        <taxon>Ovalentaria</taxon>
        <taxon>Cichlomorphae</taxon>
        <taxon>Cichliformes</taxon>
        <taxon>Cichlidae</taxon>
        <taxon>African cichlids</taxon>
        <taxon>Pseudocrenilabrinae</taxon>
        <taxon>Haplochromini</taxon>
        <taxon>Pundamilia</taxon>
    </lineage>
</organism>
<gene>
    <name evidence="4" type="primary">scimp</name>
</gene>
<feature type="transmembrane region" description="Helical" evidence="2">
    <location>
        <begin position="14"/>
        <end position="37"/>
    </location>
</feature>
<evidence type="ECO:0000256" key="2">
    <source>
        <dbReference type="SAM" id="Phobius"/>
    </source>
</evidence>
<proteinExistence type="predicted"/>
<accession>A0A9Y6JB18</accession>
<dbReference type="GO" id="GO:0097197">
    <property type="term" value="C:tetraspanin-enriched microdomain"/>
    <property type="evidence" value="ECO:0007669"/>
    <property type="project" value="InterPro"/>
</dbReference>
<dbReference type="AlphaFoldDB" id="A0A9Y6JB18"/>
<dbReference type="GO" id="GO:0001772">
    <property type="term" value="C:immunological synapse"/>
    <property type="evidence" value="ECO:0007669"/>
    <property type="project" value="InterPro"/>
</dbReference>
<keyword evidence="2" id="KW-0812">Transmembrane</keyword>
<reference evidence="4" key="1">
    <citation type="submission" date="2025-08" db="UniProtKB">
        <authorList>
            <consortium name="RefSeq"/>
        </authorList>
    </citation>
    <scope>IDENTIFICATION</scope>
</reference>
<keyword evidence="2" id="KW-1133">Transmembrane helix</keyword>
<name>A0A9Y6JB18_9CICH</name>
<sequence length="234" mass="26975">MEESAIMAFIRKYLWLWVVVGMVFVSVVISIIFMFICKCISRKRGQHKIHNVKNEFNFKTESNKYQQRNIETGTPPLPPRTQFLMAEAQSYENLAEESQSIHDYEDGNCEQNVSNHEESIHDYEDGNCEQNVSNHEESIHDYEESTELQADYVKMEGDIMFPPPPVVNSMSGSVLEAQSYENLAEENDYVESVDNQLDYVKMNEEDQAGDNTSTEDYDDIGGEEEDEEDYDDVG</sequence>
<dbReference type="RefSeq" id="XP_013764305.1">
    <property type="nucleotide sequence ID" value="XM_013908851.1"/>
</dbReference>
<protein>
    <submittedName>
        <fullName evidence="4">Ring-infected erythrocyte surface antigen isoform X1</fullName>
    </submittedName>
</protein>
<keyword evidence="3" id="KW-1185">Reference proteome</keyword>
<keyword evidence="2" id="KW-0472">Membrane</keyword>
<feature type="compositionally biased region" description="Acidic residues" evidence="1">
    <location>
        <begin position="205"/>
        <end position="234"/>
    </location>
</feature>